<keyword evidence="2" id="KW-1185">Reference proteome</keyword>
<accession>A0ABY7H7C7</accession>
<gene>
    <name evidence="1" type="ORF">O0S08_02835</name>
</gene>
<proteinExistence type="predicted"/>
<evidence type="ECO:0000313" key="2">
    <source>
        <dbReference type="Proteomes" id="UP001164459"/>
    </source>
</evidence>
<reference evidence="1" key="1">
    <citation type="submission" date="2022-11" db="EMBL/GenBank/DDBJ databases">
        <title>Minimal conservation of predation-associated metabolite biosynthetic gene clusters underscores biosynthetic potential of Myxococcota including descriptions for ten novel species: Archangium lansinium sp. nov., Myxococcus landrumus sp. nov., Nannocystis bai.</title>
        <authorList>
            <person name="Ahearne A."/>
            <person name="Stevens C."/>
            <person name="Dowd S."/>
        </authorList>
    </citation>
    <scope>NUCLEOTIDE SEQUENCE</scope>
    <source>
        <strain evidence="1">Fl3</strain>
    </source>
</reference>
<organism evidence="1 2">
    <name type="scientific">Nannocystis punicea</name>
    <dbReference type="NCBI Taxonomy" id="2995304"/>
    <lineage>
        <taxon>Bacteria</taxon>
        <taxon>Pseudomonadati</taxon>
        <taxon>Myxococcota</taxon>
        <taxon>Polyangia</taxon>
        <taxon>Nannocystales</taxon>
        <taxon>Nannocystaceae</taxon>
        <taxon>Nannocystis</taxon>
    </lineage>
</organism>
<sequence>MLAKIAASEGELDAALNPGGRPFVEAVAPIGTGVFEALRDVMKQILGPLRAAS</sequence>
<protein>
    <submittedName>
        <fullName evidence="1">Uncharacterized protein</fullName>
    </submittedName>
</protein>
<dbReference type="EMBL" id="CP114040">
    <property type="protein sequence ID" value="WAS95073.1"/>
    <property type="molecule type" value="Genomic_DNA"/>
</dbReference>
<evidence type="ECO:0000313" key="1">
    <source>
        <dbReference type="EMBL" id="WAS95073.1"/>
    </source>
</evidence>
<name>A0ABY7H7C7_9BACT</name>
<dbReference type="Proteomes" id="UP001164459">
    <property type="component" value="Chromosome"/>
</dbReference>
<dbReference type="RefSeq" id="WP_269037405.1">
    <property type="nucleotide sequence ID" value="NZ_CP114040.1"/>
</dbReference>